<gene>
    <name evidence="2" type="ORF">FHR70_003790</name>
</gene>
<comment type="caution">
    <text evidence="2">The sequence shown here is derived from an EMBL/GenBank/DDBJ whole genome shotgun (WGS) entry which is preliminary data.</text>
</comment>
<protein>
    <submittedName>
        <fullName evidence="2">Uncharacterized protein</fullName>
    </submittedName>
</protein>
<feature type="region of interest" description="Disordered" evidence="1">
    <location>
        <begin position="38"/>
        <end position="69"/>
    </location>
</feature>
<accession>A0A7W4YYV5</accession>
<dbReference type="EMBL" id="JACHWB010000005">
    <property type="protein sequence ID" value="MBB3020704.1"/>
    <property type="molecule type" value="Genomic_DNA"/>
</dbReference>
<dbReference type="RefSeq" id="WP_183452938.1">
    <property type="nucleotide sequence ID" value="NZ_JACHWB010000005.1"/>
</dbReference>
<dbReference type="Proteomes" id="UP000532010">
    <property type="component" value="Unassembled WGS sequence"/>
</dbReference>
<evidence type="ECO:0000313" key="2">
    <source>
        <dbReference type="EMBL" id="MBB3020704.1"/>
    </source>
</evidence>
<evidence type="ECO:0000256" key="1">
    <source>
        <dbReference type="SAM" id="MobiDB-lite"/>
    </source>
</evidence>
<name>A0A7W4YYV5_9HYPH</name>
<dbReference type="AlphaFoldDB" id="A0A7W4YYV5"/>
<evidence type="ECO:0000313" key="3">
    <source>
        <dbReference type="Proteomes" id="UP000532010"/>
    </source>
</evidence>
<reference evidence="2 3" key="1">
    <citation type="submission" date="2020-08" db="EMBL/GenBank/DDBJ databases">
        <title>The Agave Microbiome: Exploring the role of microbial communities in plant adaptations to desert environments.</title>
        <authorList>
            <person name="Partida-Martinez L.P."/>
        </authorList>
    </citation>
    <scope>NUCLEOTIDE SEQUENCE [LARGE SCALE GENOMIC DNA]</scope>
    <source>
        <strain evidence="2 3">AT3.9</strain>
    </source>
</reference>
<sequence length="69" mass="7926">MDFRERARRVIPDRYEGEGWNQARNRAEAEIRRAYEDGKAHSDRAGGGLIFPDEGEARRKAPQTSHKEG</sequence>
<proteinExistence type="predicted"/>
<organism evidence="2 3">
    <name type="scientific">Microvirga lupini</name>
    <dbReference type="NCBI Taxonomy" id="420324"/>
    <lineage>
        <taxon>Bacteria</taxon>
        <taxon>Pseudomonadati</taxon>
        <taxon>Pseudomonadota</taxon>
        <taxon>Alphaproteobacteria</taxon>
        <taxon>Hyphomicrobiales</taxon>
        <taxon>Methylobacteriaceae</taxon>
        <taxon>Microvirga</taxon>
    </lineage>
</organism>
<feature type="compositionally biased region" description="Basic and acidic residues" evidence="1">
    <location>
        <begin position="55"/>
        <end position="69"/>
    </location>
</feature>
<keyword evidence="3" id="KW-1185">Reference proteome</keyword>